<keyword evidence="2" id="KW-1185">Reference proteome</keyword>
<protein>
    <submittedName>
        <fullName evidence="1">Uncharacterized protein</fullName>
    </submittedName>
</protein>
<dbReference type="EMBL" id="OP764599">
    <property type="protein sequence ID" value="WAK44910.1"/>
    <property type="molecule type" value="Genomic_DNA"/>
</dbReference>
<gene>
    <name evidence="1" type="ORF">pEaSNUABM57_00028</name>
</gene>
<evidence type="ECO:0000313" key="1">
    <source>
        <dbReference type="EMBL" id="WAK44910.1"/>
    </source>
</evidence>
<sequence length="118" mass="13661">MRIAQGGFRKKPDGYLHLNNYSHIKASGLAGVLYERVFTERQQEIVEKALIEIAKGEQCHFNEVHNAWRFRKEFLHEHFKGVVYGTVRLMRKSAAQMMSMAIVGEELNVSKTVVNWPK</sequence>
<proteinExistence type="predicted"/>
<name>A0A9E8YVR8_9CAUD</name>
<accession>A0A9E8YVR8</accession>
<evidence type="ECO:0000313" key="2">
    <source>
        <dbReference type="Proteomes" id="UP001163956"/>
    </source>
</evidence>
<dbReference type="Proteomes" id="UP001163956">
    <property type="component" value="Segment"/>
</dbReference>
<organism evidence="1 2">
    <name type="scientific">Erwinia phage pEa_SNUABM_57</name>
    <dbReference type="NCBI Taxonomy" id="2996118"/>
    <lineage>
        <taxon>Viruses</taxon>
        <taxon>Duplodnaviria</taxon>
        <taxon>Heunggongvirae</taxon>
        <taxon>Uroviricota</taxon>
        <taxon>Caudoviricetes</taxon>
        <taxon>Autographivirales</taxon>
        <taxon>Autotranscriptaviridae</taxon>
        <taxon>Studiervirinae</taxon>
        <taxon>Berlinvirus</taxon>
        <taxon>Berlinvirus pEaSNUABM57</taxon>
    </lineage>
</organism>
<reference evidence="1" key="1">
    <citation type="submission" date="2022-11" db="EMBL/GenBank/DDBJ databases">
        <title>Complete genome sequence of Erwinia phage pEa_SNUABM_57.</title>
        <authorList>
            <person name="Kim S.G."/>
            <person name="Jo S.J."/>
            <person name="Lee S.B."/>
            <person name="Kwon J."/>
            <person name="Park S.C."/>
        </authorList>
    </citation>
    <scope>NUCLEOTIDE SEQUENCE</scope>
</reference>